<protein>
    <recommendedName>
        <fullName evidence="2">Beta-lactamase-related domain-containing protein</fullName>
    </recommendedName>
</protein>
<dbReference type="AlphaFoldDB" id="A0A1B1AIG8"/>
<dbReference type="Pfam" id="PF00144">
    <property type="entry name" value="Beta-lactamase"/>
    <property type="match status" value="1"/>
</dbReference>
<dbReference type="PANTHER" id="PTHR46825">
    <property type="entry name" value="D-ALANYL-D-ALANINE-CARBOXYPEPTIDASE/ENDOPEPTIDASE AMPH"/>
    <property type="match status" value="1"/>
</dbReference>
<dbReference type="PANTHER" id="PTHR46825:SF9">
    <property type="entry name" value="BETA-LACTAMASE-RELATED DOMAIN-CONTAINING PROTEIN"/>
    <property type="match status" value="1"/>
</dbReference>
<organism evidence="3 4">
    <name type="scientific">Candidatus Viadribacter manganicus</name>
    <dbReference type="NCBI Taxonomy" id="1759059"/>
    <lineage>
        <taxon>Bacteria</taxon>
        <taxon>Pseudomonadati</taxon>
        <taxon>Pseudomonadota</taxon>
        <taxon>Alphaproteobacteria</taxon>
        <taxon>Hyphomonadales</taxon>
        <taxon>Hyphomonadaceae</taxon>
        <taxon>Candidatus Viadribacter</taxon>
    </lineage>
</organism>
<keyword evidence="1" id="KW-0732">Signal</keyword>
<keyword evidence="4" id="KW-1185">Reference proteome</keyword>
<sequence length="560" mass="60339">MKLNRRLVLGAGAAAIAAGGTAEAATHSTGGGRAHRTALSALTRYAEQHVRDWGLPGLTVCVVDRDGYAGFITSGYANKETRIPVRPEHLFQIGSISKVFTALTLYALHEEGKLSPEARVRAVLQDIQIRDAEAVTLQHLLNHTSGLPGNAPIVTDGGLWSGYTPGEHWAYSNTGYELLSRAVAQADGTRFFESLEARVLRPLGMDDSRGAIQTIDRPRYAQGYEVLYSDRPSFRPFPVGPAPWVDVETGAGCVAATSADMAKFLRFLMELAQGRGGPVFSDATAAAFMANPAAAPGWSETALYGNGLARLTVDDRHYLHHTGGMVSFSSSMHVDTEAGVAAFASSNVSFDFGYRPRDITLQACRLFHAAREGGEVAAAAPTRSTISDPARLTGVYTAQSGETFEVQADGADQVAMVRHGARSRMQSLAGPFFVSADPRFATSGVLFEAEESDVVRAWADDVEFLRGPPPHAYQAQPSDELKQLAGIYDSDNAWSGTVWVIARAGKLWLNNAEPLTLLSDGSWRAGADEWSPERIRFDGLVDGRPTRLMLSGSPYVRRFS</sequence>
<dbReference type="InterPro" id="IPR012338">
    <property type="entry name" value="Beta-lactam/transpept-like"/>
</dbReference>
<gene>
    <name evidence="3" type="ORF">ATE48_10475</name>
</gene>
<proteinExistence type="predicted"/>
<accession>A0A1B1AIG8</accession>
<evidence type="ECO:0000313" key="4">
    <source>
        <dbReference type="Proteomes" id="UP000092498"/>
    </source>
</evidence>
<dbReference type="KEGG" id="cbot:ATE48_10475"/>
<feature type="signal peptide" evidence="1">
    <location>
        <begin position="1"/>
        <end position="24"/>
    </location>
</feature>
<dbReference type="Proteomes" id="UP000092498">
    <property type="component" value="Chromosome"/>
</dbReference>
<dbReference type="InterPro" id="IPR006311">
    <property type="entry name" value="TAT_signal"/>
</dbReference>
<name>A0A1B1AIG8_9PROT</name>
<dbReference type="InterPro" id="IPR050491">
    <property type="entry name" value="AmpC-like"/>
</dbReference>
<evidence type="ECO:0000313" key="3">
    <source>
        <dbReference type="EMBL" id="ANP46310.1"/>
    </source>
</evidence>
<dbReference type="EMBL" id="CP013244">
    <property type="protein sequence ID" value="ANP46310.1"/>
    <property type="molecule type" value="Genomic_DNA"/>
</dbReference>
<dbReference type="STRING" id="1759059.ATE48_10475"/>
<reference evidence="3 4" key="1">
    <citation type="submission" date="2015-11" db="EMBL/GenBank/DDBJ databases">
        <title>Whole-Genome Sequence of Candidatus Oderbacter manganicum from the National Park Lower Oder Valley, Germany.</title>
        <authorList>
            <person name="Braun B."/>
            <person name="Liere K."/>
            <person name="Szewzyk U."/>
        </authorList>
    </citation>
    <scope>NUCLEOTIDE SEQUENCE [LARGE SCALE GENOMIC DNA]</scope>
    <source>
        <strain evidence="3 4">OTSz_A_272</strain>
    </source>
</reference>
<dbReference type="SUPFAM" id="SSF56601">
    <property type="entry name" value="beta-lactamase/transpeptidase-like"/>
    <property type="match status" value="1"/>
</dbReference>
<dbReference type="InterPro" id="IPR001466">
    <property type="entry name" value="Beta-lactam-related"/>
</dbReference>
<evidence type="ECO:0000259" key="2">
    <source>
        <dbReference type="Pfam" id="PF00144"/>
    </source>
</evidence>
<dbReference type="Gene3D" id="3.40.710.10">
    <property type="entry name" value="DD-peptidase/beta-lactamase superfamily"/>
    <property type="match status" value="1"/>
</dbReference>
<dbReference type="InParanoid" id="A0A1B1AIG8"/>
<dbReference type="PROSITE" id="PS51318">
    <property type="entry name" value="TAT"/>
    <property type="match status" value="1"/>
</dbReference>
<feature type="chain" id="PRO_5008518846" description="Beta-lactamase-related domain-containing protein" evidence="1">
    <location>
        <begin position="25"/>
        <end position="560"/>
    </location>
</feature>
<feature type="domain" description="Beta-lactamase-related" evidence="2">
    <location>
        <begin position="44"/>
        <end position="363"/>
    </location>
</feature>
<dbReference type="RefSeq" id="WP_066771120.1">
    <property type="nucleotide sequence ID" value="NZ_CP013244.1"/>
</dbReference>
<evidence type="ECO:0000256" key="1">
    <source>
        <dbReference type="SAM" id="SignalP"/>
    </source>
</evidence>
<dbReference type="OrthoDB" id="119951at2"/>